<proteinExistence type="predicted"/>
<name>A0A915I022_ROMCU</name>
<reference evidence="2" key="1">
    <citation type="submission" date="2022-11" db="UniProtKB">
        <authorList>
            <consortium name="WormBaseParasite"/>
        </authorList>
    </citation>
    <scope>IDENTIFICATION</scope>
</reference>
<organism evidence="1 2">
    <name type="scientific">Romanomermis culicivorax</name>
    <name type="common">Nematode worm</name>
    <dbReference type="NCBI Taxonomy" id="13658"/>
    <lineage>
        <taxon>Eukaryota</taxon>
        <taxon>Metazoa</taxon>
        <taxon>Ecdysozoa</taxon>
        <taxon>Nematoda</taxon>
        <taxon>Enoplea</taxon>
        <taxon>Dorylaimia</taxon>
        <taxon>Mermithida</taxon>
        <taxon>Mermithoidea</taxon>
        <taxon>Mermithidae</taxon>
        <taxon>Romanomermis</taxon>
    </lineage>
</organism>
<dbReference type="AlphaFoldDB" id="A0A915I022"/>
<evidence type="ECO:0000313" key="2">
    <source>
        <dbReference type="WBParaSite" id="nRc.2.0.1.t07451-RA"/>
    </source>
</evidence>
<protein>
    <submittedName>
        <fullName evidence="2">Uncharacterized protein</fullName>
    </submittedName>
</protein>
<accession>A0A915I022</accession>
<dbReference type="Proteomes" id="UP000887565">
    <property type="component" value="Unplaced"/>
</dbReference>
<keyword evidence="1" id="KW-1185">Reference proteome</keyword>
<sequence>MLHIVSQTPAACTPGYLPKPLIVEGSTSIIKAKSEPMLFSSAKTPSRQQHRTPTSMWNEALAKFDFLSNGMKTIRKQIVDGPLPLQLKSVRLIEINGFEKMEATVCDKNTLKIDIIDPQRSLCVDIRRSLDLRLQFDRSFDRNRDQVQLNFYADSLGFKTPRTCIVQLFPPVGIKYDEQNLVAFILREEYSHRAIVIKIVIPTAMIYNAWKMKINVSMKKNLLYKHQDDVL</sequence>
<evidence type="ECO:0000313" key="1">
    <source>
        <dbReference type="Proteomes" id="UP000887565"/>
    </source>
</evidence>
<dbReference type="WBParaSite" id="nRc.2.0.1.t07451-RA">
    <property type="protein sequence ID" value="nRc.2.0.1.t07451-RA"/>
    <property type="gene ID" value="nRc.2.0.1.g07451"/>
</dbReference>